<comment type="pathway">
    <text evidence="7">Cofactor biosynthesis; tetrahydrofolate biosynthesis; 4-aminobenzoate from chorismate: step 2/2.</text>
</comment>
<keyword evidence="6 10" id="KW-0456">Lyase</keyword>
<evidence type="ECO:0000256" key="8">
    <source>
        <dbReference type="ARBA" id="ARBA00035676"/>
    </source>
</evidence>
<gene>
    <name evidence="10" type="ORF">MNBD_GAMMA24-444</name>
</gene>
<dbReference type="GO" id="GO:0008153">
    <property type="term" value="P:4-aminobenzoate biosynthetic process"/>
    <property type="evidence" value="ECO:0007669"/>
    <property type="project" value="TreeGrafter"/>
</dbReference>
<dbReference type="NCBIfam" id="NF004761">
    <property type="entry name" value="PRK06092.1"/>
    <property type="match status" value="1"/>
</dbReference>
<dbReference type="FunFam" id="3.20.10.10:FF:000002">
    <property type="entry name" value="D-alanine aminotransferase"/>
    <property type="match status" value="1"/>
</dbReference>
<evidence type="ECO:0000256" key="1">
    <source>
        <dbReference type="ARBA" id="ARBA00001933"/>
    </source>
</evidence>
<protein>
    <recommendedName>
        <fullName evidence="8">aminodeoxychorismate lyase</fullName>
        <ecNumber evidence="8">4.1.3.38</ecNumber>
    </recommendedName>
</protein>
<dbReference type="GO" id="GO:0046656">
    <property type="term" value="P:folic acid biosynthetic process"/>
    <property type="evidence" value="ECO:0007669"/>
    <property type="project" value="UniProtKB-KW"/>
</dbReference>
<dbReference type="CDD" id="cd01559">
    <property type="entry name" value="ADCL_like"/>
    <property type="match status" value="1"/>
</dbReference>
<comment type="subunit">
    <text evidence="3">Homodimer.</text>
</comment>
<name>A0A3B1B1V5_9ZZZZ</name>
<evidence type="ECO:0000256" key="4">
    <source>
        <dbReference type="ARBA" id="ARBA00022898"/>
    </source>
</evidence>
<dbReference type="PANTHER" id="PTHR42743:SF2">
    <property type="entry name" value="AMINODEOXYCHORISMATE LYASE"/>
    <property type="match status" value="1"/>
</dbReference>
<organism evidence="10">
    <name type="scientific">hydrothermal vent metagenome</name>
    <dbReference type="NCBI Taxonomy" id="652676"/>
    <lineage>
        <taxon>unclassified sequences</taxon>
        <taxon>metagenomes</taxon>
        <taxon>ecological metagenomes</taxon>
    </lineage>
</organism>
<evidence type="ECO:0000256" key="6">
    <source>
        <dbReference type="ARBA" id="ARBA00023239"/>
    </source>
</evidence>
<evidence type="ECO:0000256" key="2">
    <source>
        <dbReference type="ARBA" id="ARBA00009320"/>
    </source>
</evidence>
<keyword evidence="4" id="KW-0663">Pyridoxal phosphate</keyword>
<dbReference type="InterPro" id="IPR036038">
    <property type="entry name" value="Aminotransferase-like"/>
</dbReference>
<dbReference type="GO" id="GO:0030170">
    <property type="term" value="F:pyridoxal phosphate binding"/>
    <property type="evidence" value="ECO:0007669"/>
    <property type="project" value="InterPro"/>
</dbReference>
<evidence type="ECO:0000256" key="9">
    <source>
        <dbReference type="ARBA" id="ARBA00049529"/>
    </source>
</evidence>
<dbReference type="InterPro" id="IPR050571">
    <property type="entry name" value="Class-IV_PLP-Dep_Aminotrnsfr"/>
</dbReference>
<evidence type="ECO:0000256" key="3">
    <source>
        <dbReference type="ARBA" id="ARBA00011738"/>
    </source>
</evidence>
<proteinExistence type="inferred from homology"/>
<dbReference type="InterPro" id="IPR043132">
    <property type="entry name" value="BCAT-like_C"/>
</dbReference>
<dbReference type="EC" id="4.1.3.38" evidence="8"/>
<dbReference type="InterPro" id="IPR043131">
    <property type="entry name" value="BCAT-like_N"/>
</dbReference>
<comment type="cofactor">
    <cofactor evidence="1">
        <name>pyridoxal 5'-phosphate</name>
        <dbReference type="ChEBI" id="CHEBI:597326"/>
    </cofactor>
</comment>
<evidence type="ECO:0000256" key="7">
    <source>
        <dbReference type="ARBA" id="ARBA00035633"/>
    </source>
</evidence>
<dbReference type="InterPro" id="IPR018300">
    <property type="entry name" value="Aminotrans_IV_CS"/>
</dbReference>
<evidence type="ECO:0000313" key="10">
    <source>
        <dbReference type="EMBL" id="VAX12266.1"/>
    </source>
</evidence>
<dbReference type="Gene3D" id="3.20.10.10">
    <property type="entry name" value="D-amino Acid Aminotransferase, subunit A, domain 2"/>
    <property type="match status" value="1"/>
</dbReference>
<comment type="catalytic activity">
    <reaction evidence="9">
        <text>4-amino-4-deoxychorismate = 4-aminobenzoate + pyruvate + H(+)</text>
        <dbReference type="Rhea" id="RHEA:16201"/>
        <dbReference type="ChEBI" id="CHEBI:15361"/>
        <dbReference type="ChEBI" id="CHEBI:15378"/>
        <dbReference type="ChEBI" id="CHEBI:17836"/>
        <dbReference type="ChEBI" id="CHEBI:58406"/>
        <dbReference type="EC" id="4.1.3.38"/>
    </reaction>
</comment>
<evidence type="ECO:0000256" key="5">
    <source>
        <dbReference type="ARBA" id="ARBA00022909"/>
    </source>
</evidence>
<dbReference type="EMBL" id="UOFZ01000028">
    <property type="protein sequence ID" value="VAX12266.1"/>
    <property type="molecule type" value="Genomic_DNA"/>
</dbReference>
<dbReference type="NCBIfam" id="TIGR03461">
    <property type="entry name" value="pabC_Proteo"/>
    <property type="match status" value="1"/>
</dbReference>
<sequence length="275" mass="31251">MTVLINGQTTDRISVRERSFQYGDGLFETMAVIDGICPFWDRHMQRLQKGCQQLQLPFPDRSLLRAEAQVLIQNERRAVLKLILSRGEGGRGYVYSENVPPSRIFMRYPWPEYPKQNGQAGVQVRFCNTTLARQPALAGLKHLNRLEQVIARNEWRDGEIAEGLMLDENENVIEGTMSNLFMVQNKRLYTADLSRCGVAGIMRGYILDLARNAGIAIHIGDISKQQLGDADEIFLSNSLIGLWPVNRLEGQLLAVGEISRRLQTLINRDYPHFHA</sequence>
<comment type="similarity">
    <text evidence="2">Belongs to the class-IV pyridoxal-phosphate-dependent aminotransferase family.</text>
</comment>
<dbReference type="GO" id="GO:0005829">
    <property type="term" value="C:cytosol"/>
    <property type="evidence" value="ECO:0007669"/>
    <property type="project" value="TreeGrafter"/>
</dbReference>
<dbReference type="Gene3D" id="3.30.470.10">
    <property type="match status" value="1"/>
</dbReference>
<dbReference type="PANTHER" id="PTHR42743">
    <property type="entry name" value="AMINO-ACID AMINOTRANSFERASE"/>
    <property type="match status" value="1"/>
</dbReference>
<dbReference type="InterPro" id="IPR001544">
    <property type="entry name" value="Aminotrans_IV"/>
</dbReference>
<dbReference type="InterPro" id="IPR017824">
    <property type="entry name" value="Aminodeoxychorismate_lyase_IV"/>
</dbReference>
<dbReference type="PROSITE" id="PS00770">
    <property type="entry name" value="AA_TRANSFER_CLASS_4"/>
    <property type="match status" value="1"/>
</dbReference>
<reference evidence="10" key="1">
    <citation type="submission" date="2018-06" db="EMBL/GenBank/DDBJ databases">
        <authorList>
            <person name="Zhirakovskaya E."/>
        </authorList>
    </citation>
    <scope>NUCLEOTIDE SEQUENCE</scope>
</reference>
<dbReference type="SUPFAM" id="SSF56752">
    <property type="entry name" value="D-aminoacid aminotransferase-like PLP-dependent enzymes"/>
    <property type="match status" value="1"/>
</dbReference>
<dbReference type="Pfam" id="PF01063">
    <property type="entry name" value="Aminotran_4"/>
    <property type="match status" value="1"/>
</dbReference>
<dbReference type="AlphaFoldDB" id="A0A3B1B1V5"/>
<keyword evidence="5" id="KW-0289">Folate biosynthesis</keyword>
<dbReference type="GO" id="GO:0008696">
    <property type="term" value="F:4-amino-4-deoxychorismate lyase activity"/>
    <property type="evidence" value="ECO:0007669"/>
    <property type="project" value="UniProtKB-EC"/>
</dbReference>
<accession>A0A3B1B1V5</accession>